<evidence type="ECO:0000313" key="1">
    <source>
        <dbReference type="EMBL" id="MFC6315314.1"/>
    </source>
</evidence>
<reference evidence="2" key="1">
    <citation type="journal article" date="2019" name="Int. J. Syst. Evol. Microbiol.">
        <title>The Global Catalogue of Microorganisms (GCM) 10K type strain sequencing project: providing services to taxonomists for standard genome sequencing and annotation.</title>
        <authorList>
            <consortium name="The Broad Institute Genomics Platform"/>
            <consortium name="The Broad Institute Genome Sequencing Center for Infectious Disease"/>
            <person name="Wu L."/>
            <person name="Ma J."/>
        </authorList>
    </citation>
    <scope>NUCLEOTIDE SEQUENCE [LARGE SCALE GENOMIC DNA]</scope>
    <source>
        <strain evidence="2">CCM 8897</strain>
    </source>
</reference>
<sequence length="81" mass="9211">MFFKFGTYSGALRLIFPDAKLTYSNSTMERINRLKYAQVKENDTAKYVSWMTNDVSIVDAQGFENIFDSLQTLTAVLVNAT</sequence>
<evidence type="ECO:0000313" key="2">
    <source>
        <dbReference type="Proteomes" id="UP001596310"/>
    </source>
</evidence>
<comment type="caution">
    <text evidence="1">The sequence shown here is derived from an EMBL/GenBank/DDBJ whole genome shotgun (WGS) entry which is preliminary data.</text>
</comment>
<gene>
    <name evidence="1" type="ORF">ACFQHW_07050</name>
</gene>
<dbReference type="EMBL" id="JBHSSM010000017">
    <property type="protein sequence ID" value="MFC6315314.1"/>
    <property type="molecule type" value="Genomic_DNA"/>
</dbReference>
<accession>A0ABW1URB7</accession>
<organism evidence="1 2">
    <name type="scientific">Lapidilactobacillus achengensis</name>
    <dbReference type="NCBI Taxonomy" id="2486000"/>
    <lineage>
        <taxon>Bacteria</taxon>
        <taxon>Bacillati</taxon>
        <taxon>Bacillota</taxon>
        <taxon>Bacilli</taxon>
        <taxon>Lactobacillales</taxon>
        <taxon>Lactobacillaceae</taxon>
        <taxon>Lapidilactobacillus</taxon>
    </lineage>
</organism>
<keyword evidence="2" id="KW-1185">Reference proteome</keyword>
<proteinExistence type="predicted"/>
<dbReference type="Proteomes" id="UP001596310">
    <property type="component" value="Unassembled WGS sequence"/>
</dbReference>
<name>A0ABW1URB7_9LACO</name>
<protein>
    <submittedName>
        <fullName evidence="1">Uncharacterized protein</fullName>
    </submittedName>
</protein>
<dbReference type="RefSeq" id="WP_125597447.1">
    <property type="nucleotide sequence ID" value="NZ_JBHSSM010000017.1"/>
</dbReference>